<evidence type="ECO:0000313" key="3">
    <source>
        <dbReference type="EMBL" id="QKD82563.1"/>
    </source>
</evidence>
<dbReference type="Gene3D" id="3.90.190.10">
    <property type="entry name" value="Protein tyrosine phosphatase superfamily"/>
    <property type="match status" value="1"/>
</dbReference>
<proteinExistence type="predicted"/>
<reference evidence="3 4" key="1">
    <citation type="submission" date="2020-05" db="EMBL/GenBank/DDBJ databases">
        <title>Complete genome sequence of of a novel Thermoleptolyngbya strain isolated from hot springs of Ganzi, Sichuan China.</title>
        <authorList>
            <person name="Tang J."/>
            <person name="Daroch M."/>
            <person name="Li L."/>
            <person name="Waleron K."/>
            <person name="Waleron M."/>
            <person name="Waleron M."/>
        </authorList>
    </citation>
    <scope>NUCLEOTIDE SEQUENCE [LARGE SCALE GENOMIC DNA]</scope>
    <source>
        <strain evidence="3 4">PKUAC-SCTA183</strain>
    </source>
</reference>
<dbReference type="EMBL" id="CP053661">
    <property type="protein sequence ID" value="QKD82563.1"/>
    <property type="molecule type" value="Genomic_DNA"/>
</dbReference>
<sequence length="195" mass="22011">MGKGILKTLRSRQGLVLKTGRSPYRSIQSSTTLIRQTQICWILPNRLALGALPKPDYAGILAAANVEVVLSFCAEAEGPLPQAIAEKFHCQRYILPNQSYLVPLQVQHFEVATELLHQHLRRQRPVYVYCRRGIERSPLVCAAYLCRYHQLEVWEALRYVQQVQAIAAPTSAQIKILQAFVSQSSKFPDPTQISV</sequence>
<dbReference type="InterPro" id="IPR000387">
    <property type="entry name" value="Tyr_Pase_dom"/>
</dbReference>
<dbReference type="InterPro" id="IPR029021">
    <property type="entry name" value="Prot-tyrosine_phosphatase-like"/>
</dbReference>
<dbReference type="PROSITE" id="PS50056">
    <property type="entry name" value="TYR_PHOSPHATASE_2"/>
    <property type="match status" value="1"/>
</dbReference>
<organism evidence="3 4">
    <name type="scientific">Thermoleptolyngbya sichuanensis A183</name>
    <dbReference type="NCBI Taxonomy" id="2737172"/>
    <lineage>
        <taxon>Bacteria</taxon>
        <taxon>Bacillati</taxon>
        <taxon>Cyanobacteriota</taxon>
        <taxon>Cyanophyceae</taxon>
        <taxon>Oculatellales</taxon>
        <taxon>Oculatellaceae</taxon>
        <taxon>Thermoleptolyngbya</taxon>
        <taxon>Thermoleptolyngbya sichuanensis</taxon>
    </lineage>
</organism>
<dbReference type="PANTHER" id="PTHR46274">
    <property type="entry name" value="PHOSPHATIDYLINOSITOL PHOSPHATASE"/>
    <property type="match status" value="1"/>
</dbReference>
<dbReference type="InterPro" id="IPR020422">
    <property type="entry name" value="TYR_PHOSPHATASE_DUAL_dom"/>
</dbReference>
<accession>A0A6M8BHD4</accession>
<name>A0A6M8BHD4_9CYAN</name>
<feature type="domain" description="Tyrosine specific protein phosphatases" evidence="2">
    <location>
        <begin position="107"/>
        <end position="175"/>
    </location>
</feature>
<keyword evidence="4" id="KW-1185">Reference proteome</keyword>
<dbReference type="SMART" id="SM00195">
    <property type="entry name" value="DSPc"/>
    <property type="match status" value="1"/>
</dbReference>
<dbReference type="KEGG" id="theu:HPC62_10525"/>
<dbReference type="AlphaFoldDB" id="A0A6M8BHD4"/>
<evidence type="ECO:0000313" key="4">
    <source>
        <dbReference type="Proteomes" id="UP000505210"/>
    </source>
</evidence>
<protein>
    <submittedName>
        <fullName evidence="3">Dual specificity protein phosphatase family protein</fullName>
    </submittedName>
</protein>
<dbReference type="RefSeq" id="WP_172355463.1">
    <property type="nucleotide sequence ID" value="NZ_CP053661.1"/>
</dbReference>
<dbReference type="PANTHER" id="PTHR46274:SF6">
    <property type="entry name" value="TYR_PHOSPHATASE_2 DOMAIN-CONTAINING PROTEIN"/>
    <property type="match status" value="1"/>
</dbReference>
<dbReference type="Proteomes" id="UP000505210">
    <property type="component" value="Chromosome"/>
</dbReference>
<dbReference type="PROSITE" id="PS50054">
    <property type="entry name" value="TYR_PHOSPHATASE_DUAL"/>
    <property type="match status" value="1"/>
</dbReference>
<dbReference type="Pfam" id="PF00782">
    <property type="entry name" value="DSPc"/>
    <property type="match status" value="1"/>
</dbReference>
<evidence type="ECO:0000259" key="1">
    <source>
        <dbReference type="PROSITE" id="PS50054"/>
    </source>
</evidence>
<dbReference type="CDD" id="cd14498">
    <property type="entry name" value="DSP"/>
    <property type="match status" value="1"/>
</dbReference>
<dbReference type="InterPro" id="IPR000340">
    <property type="entry name" value="Dual-sp_phosphatase_cat-dom"/>
</dbReference>
<gene>
    <name evidence="3" type="ORF">HPC62_10525</name>
</gene>
<feature type="domain" description="Tyrosine-protein phosphatase" evidence="1">
    <location>
        <begin position="38"/>
        <end position="186"/>
    </location>
</feature>
<dbReference type="SUPFAM" id="SSF52799">
    <property type="entry name" value="(Phosphotyrosine protein) phosphatases II"/>
    <property type="match status" value="1"/>
</dbReference>
<evidence type="ECO:0000259" key="2">
    <source>
        <dbReference type="PROSITE" id="PS50056"/>
    </source>
</evidence>